<reference evidence="1 2" key="1">
    <citation type="submission" date="2023-10" db="EMBL/GenBank/DDBJ databases">
        <title>Draft genome sequence of Xylaria bambusicola isolate GMP-LS, the root and basal stem rot pathogen of sugarcane in Indonesia.</title>
        <authorList>
            <person name="Selvaraj P."/>
            <person name="Muralishankar V."/>
            <person name="Muruganantham S."/>
            <person name="Sp S."/>
            <person name="Haryani S."/>
            <person name="Lau K.J.X."/>
            <person name="Naqvi N.I."/>
        </authorList>
    </citation>
    <scope>NUCLEOTIDE SEQUENCE [LARGE SCALE GENOMIC DNA]</scope>
    <source>
        <strain evidence="1">GMP-LS</strain>
    </source>
</reference>
<organism evidence="1 2">
    <name type="scientific">Xylaria bambusicola</name>
    <dbReference type="NCBI Taxonomy" id="326684"/>
    <lineage>
        <taxon>Eukaryota</taxon>
        <taxon>Fungi</taxon>
        <taxon>Dikarya</taxon>
        <taxon>Ascomycota</taxon>
        <taxon>Pezizomycotina</taxon>
        <taxon>Sordariomycetes</taxon>
        <taxon>Xylariomycetidae</taxon>
        <taxon>Xylariales</taxon>
        <taxon>Xylariaceae</taxon>
        <taxon>Xylaria</taxon>
    </lineage>
</organism>
<gene>
    <name evidence="1" type="ORF">RRF57_000536</name>
</gene>
<name>A0AAN7U400_9PEZI</name>
<comment type="caution">
    <text evidence="1">The sequence shown here is derived from an EMBL/GenBank/DDBJ whole genome shotgun (WGS) entry which is preliminary data.</text>
</comment>
<dbReference type="EMBL" id="JAWHQM010000002">
    <property type="protein sequence ID" value="KAK5624820.1"/>
    <property type="molecule type" value="Genomic_DNA"/>
</dbReference>
<evidence type="ECO:0000313" key="2">
    <source>
        <dbReference type="Proteomes" id="UP001305414"/>
    </source>
</evidence>
<keyword evidence="2" id="KW-1185">Reference proteome</keyword>
<dbReference type="AlphaFoldDB" id="A0AAN7U400"/>
<sequence length="80" mass="8022">MPPVKSEIMKLGLSVAVAQGITASPASENRVNDITMAVTAGKMAAKIMATVLCSRNDGSGGGGNRGEMDSAGGNGYCTVF</sequence>
<protein>
    <submittedName>
        <fullName evidence="1">Uncharacterized protein</fullName>
    </submittedName>
</protein>
<accession>A0AAN7U400</accession>
<evidence type="ECO:0000313" key="1">
    <source>
        <dbReference type="EMBL" id="KAK5624820.1"/>
    </source>
</evidence>
<dbReference type="Proteomes" id="UP001305414">
    <property type="component" value="Unassembled WGS sequence"/>
</dbReference>
<proteinExistence type="predicted"/>